<feature type="compositionally biased region" description="Acidic residues" evidence="1">
    <location>
        <begin position="217"/>
        <end position="229"/>
    </location>
</feature>
<gene>
    <name evidence="2" type="ORF">SOIL9_13990</name>
</gene>
<dbReference type="EMBL" id="LR593886">
    <property type="protein sequence ID" value="VTR96315.1"/>
    <property type="molecule type" value="Genomic_DNA"/>
</dbReference>
<organism evidence="2 3">
    <name type="scientific">Gemmata massiliana</name>
    <dbReference type="NCBI Taxonomy" id="1210884"/>
    <lineage>
        <taxon>Bacteria</taxon>
        <taxon>Pseudomonadati</taxon>
        <taxon>Planctomycetota</taxon>
        <taxon>Planctomycetia</taxon>
        <taxon>Gemmatales</taxon>
        <taxon>Gemmataceae</taxon>
        <taxon>Gemmata</taxon>
    </lineage>
</organism>
<proteinExistence type="predicted"/>
<name>A0A6P2D7G5_9BACT</name>
<dbReference type="KEGG" id="gms:SOIL9_13990"/>
<protein>
    <submittedName>
        <fullName evidence="2">Uncharacterized protein</fullName>
    </submittedName>
</protein>
<evidence type="ECO:0000256" key="1">
    <source>
        <dbReference type="SAM" id="MobiDB-lite"/>
    </source>
</evidence>
<dbReference type="Proteomes" id="UP000464178">
    <property type="component" value="Chromosome"/>
</dbReference>
<accession>A0A6P2D7G5</accession>
<feature type="compositionally biased region" description="Basic and acidic residues" evidence="1">
    <location>
        <begin position="230"/>
        <end position="245"/>
    </location>
</feature>
<feature type="region of interest" description="Disordered" evidence="1">
    <location>
        <begin position="215"/>
        <end position="245"/>
    </location>
</feature>
<keyword evidence="3" id="KW-1185">Reference proteome</keyword>
<dbReference type="AlphaFoldDB" id="A0A6P2D7G5"/>
<evidence type="ECO:0000313" key="2">
    <source>
        <dbReference type="EMBL" id="VTR96315.1"/>
    </source>
</evidence>
<dbReference type="RefSeq" id="WP_162670615.1">
    <property type="nucleotide sequence ID" value="NZ_LR593886.1"/>
</dbReference>
<reference evidence="2 3" key="1">
    <citation type="submission" date="2019-05" db="EMBL/GenBank/DDBJ databases">
        <authorList>
            <consortium name="Science for Life Laboratories"/>
        </authorList>
    </citation>
    <scope>NUCLEOTIDE SEQUENCE [LARGE SCALE GENOMIC DNA]</scope>
    <source>
        <strain evidence="2">Soil9</strain>
    </source>
</reference>
<sequence length="245" mass="27137">MSGPQHPVTDAFDYEGCVTAGRATGKPIPLPSDEDLRRAEEAWNNPAFYELWKDEPFVGADWVPKPTVDPNRPLVVTREEIAKLPRWARVAFAARCARRVLPIVKKFWKTAPKHHLLALDKAVSVAEQTAARAADADYAAAYAAARAAAAAAAAYADAAYQSLLQVVTAGTINYLTAPARDFDRLHWLAVKEQWTDDTLVPPTVFGPMWDGSPPEWWSDDILADLPDETNDPRERETRDDDTSAR</sequence>
<evidence type="ECO:0000313" key="3">
    <source>
        <dbReference type="Proteomes" id="UP000464178"/>
    </source>
</evidence>